<sequence>MKHMILGQEPTSTNNHPPINVFLSGPAGAWGVYDLNLMLTGPAVVPKVVPVVKLIRPPLILAPSRCAKEPIQAKATLFWYKDAYRVVAYTSVANSQRQHFWYLRGRSWERE</sequence>
<proteinExistence type="predicted"/>
<protein>
    <submittedName>
        <fullName evidence="1">Uncharacterized protein</fullName>
    </submittedName>
</protein>
<name>A0ABU6RVK6_9FABA</name>
<evidence type="ECO:0000313" key="2">
    <source>
        <dbReference type="Proteomes" id="UP001341840"/>
    </source>
</evidence>
<dbReference type="EMBL" id="JASCZI010032341">
    <property type="protein sequence ID" value="MED6128156.1"/>
    <property type="molecule type" value="Genomic_DNA"/>
</dbReference>
<reference evidence="1 2" key="1">
    <citation type="journal article" date="2023" name="Plants (Basel)">
        <title>Bridging the Gap: Combining Genomics and Transcriptomics Approaches to Understand Stylosanthes scabra, an Orphan Legume from the Brazilian Caatinga.</title>
        <authorList>
            <person name="Ferreira-Neto J.R.C."/>
            <person name="da Silva M.D."/>
            <person name="Binneck E."/>
            <person name="de Melo N.F."/>
            <person name="da Silva R.H."/>
            <person name="de Melo A.L.T.M."/>
            <person name="Pandolfi V."/>
            <person name="Bustamante F.O."/>
            <person name="Brasileiro-Vidal A.C."/>
            <person name="Benko-Iseppon A.M."/>
        </authorList>
    </citation>
    <scope>NUCLEOTIDE SEQUENCE [LARGE SCALE GENOMIC DNA]</scope>
    <source>
        <tissue evidence="1">Leaves</tissue>
    </source>
</reference>
<evidence type="ECO:0000313" key="1">
    <source>
        <dbReference type="EMBL" id="MED6128156.1"/>
    </source>
</evidence>
<comment type="caution">
    <text evidence="1">The sequence shown here is derived from an EMBL/GenBank/DDBJ whole genome shotgun (WGS) entry which is preliminary data.</text>
</comment>
<keyword evidence="2" id="KW-1185">Reference proteome</keyword>
<accession>A0ABU6RVK6</accession>
<dbReference type="Proteomes" id="UP001341840">
    <property type="component" value="Unassembled WGS sequence"/>
</dbReference>
<gene>
    <name evidence="1" type="ORF">PIB30_094929</name>
</gene>
<organism evidence="1 2">
    <name type="scientific">Stylosanthes scabra</name>
    <dbReference type="NCBI Taxonomy" id="79078"/>
    <lineage>
        <taxon>Eukaryota</taxon>
        <taxon>Viridiplantae</taxon>
        <taxon>Streptophyta</taxon>
        <taxon>Embryophyta</taxon>
        <taxon>Tracheophyta</taxon>
        <taxon>Spermatophyta</taxon>
        <taxon>Magnoliopsida</taxon>
        <taxon>eudicotyledons</taxon>
        <taxon>Gunneridae</taxon>
        <taxon>Pentapetalae</taxon>
        <taxon>rosids</taxon>
        <taxon>fabids</taxon>
        <taxon>Fabales</taxon>
        <taxon>Fabaceae</taxon>
        <taxon>Papilionoideae</taxon>
        <taxon>50 kb inversion clade</taxon>
        <taxon>dalbergioids sensu lato</taxon>
        <taxon>Dalbergieae</taxon>
        <taxon>Pterocarpus clade</taxon>
        <taxon>Stylosanthes</taxon>
    </lineage>
</organism>